<dbReference type="Gene3D" id="3.40.50.300">
    <property type="entry name" value="P-loop containing nucleotide triphosphate hydrolases"/>
    <property type="match status" value="1"/>
</dbReference>
<comment type="caution">
    <text evidence="3">The sequence shown here is derived from an EMBL/GenBank/DDBJ whole genome shotgun (WGS) entry which is preliminary data.</text>
</comment>
<dbReference type="GO" id="GO:0016787">
    <property type="term" value="F:hydrolase activity"/>
    <property type="evidence" value="ECO:0007669"/>
    <property type="project" value="UniProtKB-KW"/>
</dbReference>
<dbReference type="PROSITE" id="PS51719">
    <property type="entry name" value="G_SEPTIN"/>
    <property type="match status" value="1"/>
</dbReference>
<keyword evidence="1" id="KW-0547">Nucleotide-binding</keyword>
<keyword evidence="4" id="KW-1185">Reference proteome</keyword>
<keyword evidence="3" id="KW-0378">Hydrolase</keyword>
<dbReference type="AlphaFoldDB" id="A0A0B1PEG5"/>
<dbReference type="STRING" id="52586.A0A0B1PEG5"/>
<reference evidence="3 4" key="1">
    <citation type="journal article" date="2014" name="BMC Genomics">
        <title>Adaptive genomic structural variation in the grape powdery mildew pathogen, Erysiphe necator.</title>
        <authorList>
            <person name="Jones L."/>
            <person name="Riaz S."/>
            <person name="Morales-Cruz A."/>
            <person name="Amrine K.C."/>
            <person name="McGuire B."/>
            <person name="Gubler W.D."/>
            <person name="Walker M.A."/>
            <person name="Cantu D."/>
        </authorList>
    </citation>
    <scope>NUCLEOTIDE SEQUENCE [LARGE SCALE GENOMIC DNA]</scope>
    <source>
        <strain evidence="4">c</strain>
    </source>
</reference>
<proteinExistence type="inferred from homology"/>
<dbReference type="SUPFAM" id="SSF52540">
    <property type="entry name" value="P-loop containing nucleoside triphosphate hydrolases"/>
    <property type="match status" value="1"/>
</dbReference>
<dbReference type="HOGENOM" id="CLU_021805_1_0_1"/>
<evidence type="ECO:0000259" key="2">
    <source>
        <dbReference type="PROSITE" id="PS51719"/>
    </source>
</evidence>
<dbReference type="Proteomes" id="UP000030854">
    <property type="component" value="Unassembled WGS sequence"/>
</dbReference>
<dbReference type="Pfam" id="PF00735">
    <property type="entry name" value="Septin"/>
    <property type="match status" value="2"/>
</dbReference>
<protein>
    <submittedName>
        <fullName evidence="3">Putative p-loop containing nucleoside triphosphate hydrolase</fullName>
    </submittedName>
</protein>
<keyword evidence="1" id="KW-0342">GTP-binding</keyword>
<dbReference type="PANTHER" id="PTHR18884">
    <property type="entry name" value="SEPTIN"/>
    <property type="match status" value="1"/>
</dbReference>
<evidence type="ECO:0000313" key="4">
    <source>
        <dbReference type="Proteomes" id="UP000030854"/>
    </source>
</evidence>
<feature type="domain" description="Septin-type G" evidence="2">
    <location>
        <begin position="122"/>
        <end position="478"/>
    </location>
</feature>
<comment type="similarity">
    <text evidence="1">Belongs to the TRAFAC class TrmE-Era-EngA-EngB-Septin-like GTPase superfamily. Septin GTPase family.</text>
</comment>
<dbReference type="EMBL" id="JNVN01000564">
    <property type="protein sequence ID" value="KHJ35034.1"/>
    <property type="molecule type" value="Genomic_DNA"/>
</dbReference>
<organism evidence="3 4">
    <name type="scientific">Uncinula necator</name>
    <name type="common">Grape powdery mildew</name>
    <dbReference type="NCBI Taxonomy" id="52586"/>
    <lineage>
        <taxon>Eukaryota</taxon>
        <taxon>Fungi</taxon>
        <taxon>Dikarya</taxon>
        <taxon>Ascomycota</taxon>
        <taxon>Pezizomycotina</taxon>
        <taxon>Leotiomycetes</taxon>
        <taxon>Erysiphales</taxon>
        <taxon>Erysiphaceae</taxon>
        <taxon>Erysiphe</taxon>
    </lineage>
</organism>
<dbReference type="OMA" id="IGRQFPW"/>
<sequence length="482" mass="55335">MVCMNDPLIRAIPSAQLIGRSHFGGLLRRSKSSEKKSKKKLVAREFELEKERQNQLDIAVRENPPTIYQAHEILKSNQSSISNDSHNDVASLKFSPLSAEIANFQLPNFASAVRPDWSMMVIILITDILILGTKSCGKTSFLNFLKSSFAPPPTKKISHLTDLREDIFAPPYPRIGNFEKHYFETTIDSDRVNLTLWDSQGLEKETIDYQLQEILLFIESKFETTFREELKVNRAPFSSRDTHIHFVFFLLDPLHIDQNIATFNSATLNNSYLNGQSEYSALDITGRMEDDIEIKVIRALQGKAIVLPIIAKADIVTSTHMDFLKRKIREKLWKANLNPFDVLETEDDVNDSFQTSSKTDTRSHVIADGEIEDLAKHKSLKPNRNSITASIKSTENTSRLGNCLKKNSTFPFSTISPDLYDPQSAGRKFPWGLADPLNSEHCDFVYLKNMVFYEWRDDLQEVCRNILYERWRTNRFLRCVQQ</sequence>
<gene>
    <name evidence="3" type="ORF">EV44_g5407</name>
</gene>
<dbReference type="InterPro" id="IPR030379">
    <property type="entry name" value="G_SEPTIN_dom"/>
</dbReference>
<dbReference type="GO" id="GO:0005525">
    <property type="term" value="F:GTP binding"/>
    <property type="evidence" value="ECO:0007669"/>
    <property type="project" value="UniProtKB-KW"/>
</dbReference>
<accession>A0A0B1PEG5</accession>
<evidence type="ECO:0000313" key="3">
    <source>
        <dbReference type="EMBL" id="KHJ35034.1"/>
    </source>
</evidence>
<name>A0A0B1PEG5_UNCNE</name>
<dbReference type="InterPro" id="IPR027417">
    <property type="entry name" value="P-loop_NTPase"/>
</dbReference>
<evidence type="ECO:0000256" key="1">
    <source>
        <dbReference type="RuleBase" id="RU004560"/>
    </source>
</evidence>